<reference evidence="16" key="1">
    <citation type="submission" date="2025-08" db="UniProtKB">
        <authorList>
            <consortium name="RefSeq"/>
        </authorList>
    </citation>
    <scope>IDENTIFICATION</scope>
    <source>
        <tissue evidence="16">Gonads</tissue>
    </source>
</reference>
<dbReference type="Pfam" id="PF11635">
    <property type="entry name" value="Med16_N"/>
    <property type="match status" value="1"/>
</dbReference>
<proteinExistence type="inferred from homology"/>
<dbReference type="AlphaFoldDB" id="A0A1S3K5D2"/>
<organism evidence="15 16">
    <name type="scientific">Lingula anatina</name>
    <name type="common">Brachiopod</name>
    <name type="synonym">Lingula unguis</name>
    <dbReference type="NCBI Taxonomy" id="7574"/>
    <lineage>
        <taxon>Eukaryota</taxon>
        <taxon>Metazoa</taxon>
        <taxon>Spiralia</taxon>
        <taxon>Lophotrochozoa</taxon>
        <taxon>Brachiopoda</taxon>
        <taxon>Linguliformea</taxon>
        <taxon>Lingulata</taxon>
        <taxon>Lingulida</taxon>
        <taxon>Linguloidea</taxon>
        <taxon>Lingulidae</taxon>
        <taxon>Lingula</taxon>
    </lineage>
</organism>
<dbReference type="InterPro" id="IPR048616">
    <property type="entry name" value="MED16_bridge"/>
</dbReference>
<dbReference type="PANTHER" id="PTHR13224">
    <property type="entry name" value="THYROID HORMONE RECEPTOR-ASSOCIATED PROTEIN-RELATED"/>
    <property type="match status" value="1"/>
</dbReference>
<protein>
    <recommendedName>
        <fullName evidence="3 11">Mediator of RNA polymerase II transcription subunit 16</fullName>
    </recommendedName>
    <alternativeName>
        <fullName evidence="10 11">Mediator complex subunit 16</fullName>
    </alternativeName>
</protein>
<dbReference type="KEGG" id="lak:106178826"/>
<accession>A0A1S3K5D2</accession>
<evidence type="ECO:0000256" key="7">
    <source>
        <dbReference type="ARBA" id="ARBA00023159"/>
    </source>
</evidence>
<dbReference type="InterPro" id="IPR021665">
    <property type="entry name" value="Mediator_Med16_N"/>
</dbReference>
<evidence type="ECO:0000259" key="12">
    <source>
        <dbReference type="Pfam" id="PF11635"/>
    </source>
</evidence>
<evidence type="ECO:0000259" key="14">
    <source>
        <dbReference type="Pfam" id="PF20719"/>
    </source>
</evidence>
<evidence type="ECO:0000259" key="13">
    <source>
        <dbReference type="Pfam" id="PF20718"/>
    </source>
</evidence>
<dbReference type="OrthoDB" id="10018574at2759"/>
<dbReference type="GO" id="GO:0045893">
    <property type="term" value="P:positive regulation of DNA-templated transcription"/>
    <property type="evidence" value="ECO:0007669"/>
    <property type="project" value="TreeGrafter"/>
</dbReference>
<comment type="function">
    <text evidence="11">Component of the Mediator complex, a coactivator involved in the regulated transcription of nearly all RNA polymerase II-dependent genes. Mediator functions as a bridge to convey information from gene-specific regulatory proteins to the basal RNA polymerase II transcription machinery. Mediator is recruited to promoters by direct interactions with regulatory proteins and serves as a scaffold for the assembly of a functional preinitiation complex with RNA polymerase II and the general transcription factors.</text>
</comment>
<keyword evidence="15" id="KW-1185">Reference proteome</keyword>
<keyword evidence="9 11" id="KW-0539">Nucleus</keyword>
<keyword evidence="5" id="KW-0677">Repeat</keyword>
<name>A0A1S3K5D2_LINAN</name>
<dbReference type="PANTHER" id="PTHR13224:SF6">
    <property type="entry name" value="MEDIATOR OF RNA POLYMERASE II TRANSCRIPTION SUBUNIT 16"/>
    <property type="match status" value="1"/>
</dbReference>
<keyword evidence="4" id="KW-0853">WD repeat</keyword>
<dbReference type="STRING" id="7574.A0A1S3K5D2"/>
<dbReference type="Proteomes" id="UP000085678">
    <property type="component" value="Unplaced"/>
</dbReference>
<keyword evidence="7 11" id="KW-0010">Activator</keyword>
<dbReference type="FunCoup" id="A0A1S3K5D2">
    <property type="interactions" value="1254"/>
</dbReference>
<dbReference type="SUPFAM" id="SSF50978">
    <property type="entry name" value="WD40 repeat-like"/>
    <property type="match status" value="1"/>
</dbReference>
<feature type="domain" description="Mediator complex subunit 16 C-terminal" evidence="14">
    <location>
        <begin position="783"/>
        <end position="840"/>
    </location>
</feature>
<dbReference type="OMA" id="EIWQPKE"/>
<dbReference type="GO" id="GO:0016592">
    <property type="term" value="C:mediator complex"/>
    <property type="evidence" value="ECO:0007669"/>
    <property type="project" value="InterPro"/>
</dbReference>
<evidence type="ECO:0000256" key="4">
    <source>
        <dbReference type="ARBA" id="ARBA00022574"/>
    </source>
</evidence>
<dbReference type="Pfam" id="PF20718">
    <property type="entry name" value="Med16_bridge"/>
    <property type="match status" value="1"/>
</dbReference>
<evidence type="ECO:0000256" key="5">
    <source>
        <dbReference type="ARBA" id="ARBA00022737"/>
    </source>
</evidence>
<comment type="subcellular location">
    <subcellularLocation>
        <location evidence="1 11">Nucleus</location>
    </subcellularLocation>
</comment>
<dbReference type="InterPro" id="IPR036322">
    <property type="entry name" value="WD40_repeat_dom_sf"/>
</dbReference>
<evidence type="ECO:0000256" key="8">
    <source>
        <dbReference type="ARBA" id="ARBA00023163"/>
    </source>
</evidence>
<dbReference type="GeneID" id="106178826"/>
<sequence length="848" mass="94837">MELIYSVSGSSTRKPIYGHMPRSICTFSCRNAVAFTCTQALDEAAELGKDKDDLLMQEKQDRPMSFEHQYHVYVYDVEKPWEVFEVTRLDEAVQQLHWDSSGSRLLVIDRLGNTAIWKMKDYLMNSWELCHQSSVEGEEFLCAAWLHTGIMVRYDLDKRESYLYDGKFTRISFSPSLCQFGGKATDGWIGVTATGLVCVGVPGSEQGMTVVRNGLSQVRSRYQLAALAFSSNGNIIVACSDGNIASCIQCFTVTVTIDSNSTCSIQSNPHASFFVHAHTDPQYKDSPFARISHLDFTSREDSDTILVWSETDQLSCMESWHLQEQAVGLHKFFQGNLNTDTRQPFKLLKWVLRSNLSHSSPVSSVAMPRYPSALTKPESNPLLPKCILIAFRDGTVKMVNSYTFGIIASFNLETVRHSSYTVTGFPEKRRRASLHAVCIEQSYTGSVALLMDSQDQMYMLKLLNTRDPAMQAPLSHITSLFEYVLLTGRDWWDVLAVVKPGSIDTVIQRLSDDYMKQPNHMQELLKTRFLALKAALYKHSSGGQGKAGDCHTKLLLFSISTAFKSILRPKALGSQDKSPAERLAASCSKVMEPDLDKVMMSLNVENKDYVVEPATLQSLQPLIQWVADFSLSLLASLALYQTYPGHPGATIIHDPVAINTLRELLVIFRVWGLISSSCLPHFIATASNLDCLALLFKLLTKLWGICKDGGNAEYDEALVDECCSLPSQLMVPCVEQHVIMSSPMALQLALQHPQRFIINHPPEGAHKPNLVSSWTEGQYHTNALRDVVRQIFIGSSPAEDVRRCLRCGSLSLLRSTSKTAAMKAWDQRWSKMCLCGGHWKLDYADDSS</sequence>
<evidence type="ECO:0000256" key="10">
    <source>
        <dbReference type="ARBA" id="ARBA00032015"/>
    </source>
</evidence>
<dbReference type="Pfam" id="PF20719">
    <property type="entry name" value="Med16_C"/>
    <property type="match status" value="1"/>
</dbReference>
<gene>
    <name evidence="16" type="primary">LOC106178826</name>
    <name evidence="11" type="synonym">MED16</name>
</gene>
<evidence type="ECO:0000313" key="15">
    <source>
        <dbReference type="Proteomes" id="UP000085678"/>
    </source>
</evidence>
<feature type="domain" description="Mediator of RNA polymerase II transcription subunit 16 central helical bridge" evidence="13">
    <location>
        <begin position="480"/>
        <end position="671"/>
    </location>
</feature>
<dbReference type="InterPro" id="IPR048338">
    <property type="entry name" value="Mediator_Med16"/>
</dbReference>
<dbReference type="InParanoid" id="A0A1S3K5D2"/>
<evidence type="ECO:0000256" key="2">
    <source>
        <dbReference type="ARBA" id="ARBA00006543"/>
    </source>
</evidence>
<comment type="subunit">
    <text evidence="11">Component of the Mediator complex.</text>
</comment>
<evidence type="ECO:0000256" key="3">
    <source>
        <dbReference type="ARBA" id="ARBA00019614"/>
    </source>
</evidence>
<evidence type="ECO:0000256" key="6">
    <source>
        <dbReference type="ARBA" id="ARBA00023015"/>
    </source>
</evidence>
<dbReference type="InterPro" id="IPR048339">
    <property type="entry name" value="Mediator_Med16_C"/>
</dbReference>
<keyword evidence="8 11" id="KW-0804">Transcription</keyword>
<feature type="domain" description="Mediator complex subunit Med16 N-terminal" evidence="12">
    <location>
        <begin position="132"/>
        <end position="406"/>
    </location>
</feature>
<dbReference type="RefSeq" id="XP_013417629.1">
    <property type="nucleotide sequence ID" value="XM_013562175.1"/>
</dbReference>
<evidence type="ECO:0000313" key="16">
    <source>
        <dbReference type="RefSeq" id="XP_013417629.1"/>
    </source>
</evidence>
<evidence type="ECO:0000256" key="9">
    <source>
        <dbReference type="ARBA" id="ARBA00023242"/>
    </source>
</evidence>
<evidence type="ECO:0000256" key="1">
    <source>
        <dbReference type="ARBA" id="ARBA00004123"/>
    </source>
</evidence>
<comment type="similarity">
    <text evidence="2 11">Belongs to the Mediator complex subunit 16 family.</text>
</comment>
<evidence type="ECO:0000256" key="11">
    <source>
        <dbReference type="RuleBase" id="RU364149"/>
    </source>
</evidence>
<keyword evidence="6 11" id="KW-0805">Transcription regulation</keyword>